<reference evidence="1" key="2">
    <citation type="submission" date="2011-04" db="EMBL/GenBank/DDBJ databases">
        <authorList>
            <person name="Genoscope - CEA"/>
        </authorList>
    </citation>
    <scope>NUCLEOTIDE SEQUENCE</scope>
    <source>
        <strain evidence="1">R24</strain>
    </source>
</reference>
<dbReference type="EMBL" id="FR854092">
    <property type="protein sequence ID" value="CCA87452.1"/>
    <property type="molecule type" value="Genomic_DNA"/>
</dbReference>
<proteinExistence type="predicted"/>
<gene>
    <name evidence="1" type="ORF">RALSY_mp30790</name>
</gene>
<name>G3AAP7_9RALS</name>
<reference evidence="1" key="1">
    <citation type="journal article" date="2011" name="PLoS ONE">
        <title>Ralstonia syzygii, the Blood Disease Bacterium and some Asian R. solanacearum strains form a single genomic species despite divergent lifestyles.</title>
        <authorList>
            <person name="Remenant B."/>
            <person name="de Cambiaire J.C."/>
            <person name="Cellier G."/>
            <person name="Jacobs J.M."/>
            <person name="Mangenot S."/>
            <person name="Barbe V."/>
            <person name="Lajus A."/>
            <person name="Vallenet D."/>
            <person name="Medigue C."/>
            <person name="Fegan M."/>
            <person name="Allen C."/>
            <person name="Prior P."/>
        </authorList>
    </citation>
    <scope>NUCLEOTIDE SEQUENCE</scope>
    <source>
        <strain evidence="1">R24</strain>
    </source>
</reference>
<organism evidence="1">
    <name type="scientific">Ralstonia syzygii R24</name>
    <dbReference type="NCBI Taxonomy" id="907261"/>
    <lineage>
        <taxon>Bacteria</taxon>
        <taxon>Pseudomonadati</taxon>
        <taxon>Pseudomonadota</taxon>
        <taxon>Betaproteobacteria</taxon>
        <taxon>Burkholderiales</taxon>
        <taxon>Burkholderiaceae</taxon>
        <taxon>Ralstonia</taxon>
        <taxon>Ralstonia solanacearum species complex</taxon>
    </lineage>
</organism>
<dbReference type="AlphaFoldDB" id="G3AAP7"/>
<accession>G3AAP7</accession>
<sequence length="60" mass="6729">MSVLYLFCKYPDSIIFSNRLYQSFLGWHFVTGNASGTDFQPHGRHACVMAIASDQANSAR</sequence>
<protein>
    <submittedName>
        <fullName evidence="1">Uncharacterized protein</fullName>
    </submittedName>
</protein>
<evidence type="ECO:0000313" key="1">
    <source>
        <dbReference type="EMBL" id="CCA87452.1"/>
    </source>
</evidence>